<evidence type="ECO:0000259" key="1">
    <source>
        <dbReference type="Pfam" id="PF04937"/>
    </source>
</evidence>
<sequence length="63" mass="7123">MFELLDNIVEEIGEENVVQVVTDSTSNLVAARRMLMEKRTKLFWSSCAAHCLDLVLEDIGELP</sequence>
<feature type="domain" description="DUF659" evidence="1">
    <location>
        <begin position="1"/>
        <end position="62"/>
    </location>
</feature>
<dbReference type="STRING" id="157652.A0A371HEA9"/>
<dbReference type="InterPro" id="IPR012337">
    <property type="entry name" value="RNaseH-like_sf"/>
</dbReference>
<feature type="non-terminal residue" evidence="2">
    <location>
        <position position="63"/>
    </location>
</feature>
<dbReference type="SUPFAM" id="SSF53098">
    <property type="entry name" value="Ribonuclease H-like"/>
    <property type="match status" value="1"/>
</dbReference>
<dbReference type="InterPro" id="IPR007021">
    <property type="entry name" value="DUF659"/>
</dbReference>
<evidence type="ECO:0000313" key="3">
    <source>
        <dbReference type="Proteomes" id="UP000257109"/>
    </source>
</evidence>
<dbReference type="OrthoDB" id="2442898at2759"/>
<name>A0A371HEA9_MUCPR</name>
<dbReference type="AlphaFoldDB" id="A0A371HEA9"/>
<dbReference type="PANTHER" id="PTHR32166">
    <property type="entry name" value="OSJNBA0013A04.12 PROTEIN"/>
    <property type="match status" value="1"/>
</dbReference>
<evidence type="ECO:0000313" key="2">
    <source>
        <dbReference type="EMBL" id="RDY01115.1"/>
    </source>
</evidence>
<dbReference type="Proteomes" id="UP000257109">
    <property type="component" value="Unassembled WGS sequence"/>
</dbReference>
<proteinExistence type="predicted"/>
<dbReference type="EMBL" id="QJKJ01002835">
    <property type="protein sequence ID" value="RDY01115.1"/>
    <property type="molecule type" value="Genomic_DNA"/>
</dbReference>
<dbReference type="PANTHER" id="PTHR32166:SF74">
    <property type="entry name" value="OS05G0256350 PROTEIN"/>
    <property type="match status" value="1"/>
</dbReference>
<reference evidence="2" key="1">
    <citation type="submission" date="2018-05" db="EMBL/GenBank/DDBJ databases">
        <title>Draft genome of Mucuna pruriens seed.</title>
        <authorList>
            <person name="Nnadi N.E."/>
            <person name="Vos R."/>
            <person name="Hasami M.H."/>
            <person name="Devisetty U.K."/>
            <person name="Aguiy J.C."/>
        </authorList>
    </citation>
    <scope>NUCLEOTIDE SEQUENCE [LARGE SCALE GENOMIC DNA]</scope>
    <source>
        <strain evidence="2">JCA_2017</strain>
    </source>
</reference>
<keyword evidence="3" id="KW-1185">Reference proteome</keyword>
<comment type="caution">
    <text evidence="2">The sequence shown here is derived from an EMBL/GenBank/DDBJ whole genome shotgun (WGS) entry which is preliminary data.</text>
</comment>
<gene>
    <name evidence="2" type="ORF">CR513_15590</name>
</gene>
<feature type="non-terminal residue" evidence="2">
    <location>
        <position position="1"/>
    </location>
</feature>
<protein>
    <recommendedName>
        <fullName evidence="1">DUF659 domain-containing protein</fullName>
    </recommendedName>
</protein>
<organism evidence="2 3">
    <name type="scientific">Mucuna pruriens</name>
    <name type="common">Velvet bean</name>
    <name type="synonym">Dolichos pruriens</name>
    <dbReference type="NCBI Taxonomy" id="157652"/>
    <lineage>
        <taxon>Eukaryota</taxon>
        <taxon>Viridiplantae</taxon>
        <taxon>Streptophyta</taxon>
        <taxon>Embryophyta</taxon>
        <taxon>Tracheophyta</taxon>
        <taxon>Spermatophyta</taxon>
        <taxon>Magnoliopsida</taxon>
        <taxon>eudicotyledons</taxon>
        <taxon>Gunneridae</taxon>
        <taxon>Pentapetalae</taxon>
        <taxon>rosids</taxon>
        <taxon>fabids</taxon>
        <taxon>Fabales</taxon>
        <taxon>Fabaceae</taxon>
        <taxon>Papilionoideae</taxon>
        <taxon>50 kb inversion clade</taxon>
        <taxon>NPAAA clade</taxon>
        <taxon>indigoferoid/millettioid clade</taxon>
        <taxon>Phaseoleae</taxon>
        <taxon>Mucuna</taxon>
    </lineage>
</organism>
<accession>A0A371HEA9</accession>
<dbReference type="Pfam" id="PF04937">
    <property type="entry name" value="DUF659"/>
    <property type="match status" value="1"/>
</dbReference>